<organism evidence="6">
    <name type="scientific">Harpegnathos saltator</name>
    <name type="common">Jerdon's jumping ant</name>
    <dbReference type="NCBI Taxonomy" id="610380"/>
    <lineage>
        <taxon>Eukaryota</taxon>
        <taxon>Metazoa</taxon>
        <taxon>Ecdysozoa</taxon>
        <taxon>Arthropoda</taxon>
        <taxon>Hexapoda</taxon>
        <taxon>Insecta</taxon>
        <taxon>Pterygota</taxon>
        <taxon>Neoptera</taxon>
        <taxon>Endopterygota</taxon>
        <taxon>Hymenoptera</taxon>
        <taxon>Apocrita</taxon>
        <taxon>Aculeata</taxon>
        <taxon>Formicoidea</taxon>
        <taxon>Formicidae</taxon>
        <taxon>Ponerinae</taxon>
        <taxon>Ponerini</taxon>
        <taxon>Harpegnathos</taxon>
    </lineage>
</organism>
<dbReference type="InParanoid" id="E2BSK8"/>
<sequence length="173" mass="19121">MLIKFSEQETVVPNTFTGMLRETLFVFAAFIVLAGATIVNDCDNGIQLEDSIQVTVSGCRKPICILKQNTTVTIQIKFKPKKQIQRMDNAVSAFIFNVPLSFVGVDGTNACDNIYNADGSKAGCPLQEGVEYTYKNSFDVLAFYPKVSLTVLYALKEGNDQVLCFEIPLKITK</sequence>
<comment type="similarity">
    <text evidence="2">Belongs to the NPC2 family.</text>
</comment>
<dbReference type="AlphaFoldDB" id="E2BSK8"/>
<dbReference type="GO" id="GO:0005576">
    <property type="term" value="C:extracellular region"/>
    <property type="evidence" value="ECO:0007669"/>
    <property type="project" value="UniProtKB-SubCell"/>
</dbReference>
<evidence type="ECO:0000256" key="3">
    <source>
        <dbReference type="ARBA" id="ARBA00022525"/>
    </source>
</evidence>
<comment type="subcellular location">
    <subcellularLocation>
        <location evidence="1">Secreted</location>
    </subcellularLocation>
</comment>
<evidence type="ECO:0000259" key="4">
    <source>
        <dbReference type="SMART" id="SM00737"/>
    </source>
</evidence>
<feature type="domain" description="MD-2-related lipid-recognition" evidence="4">
    <location>
        <begin position="39"/>
        <end position="169"/>
    </location>
</feature>
<dbReference type="Proteomes" id="UP000008237">
    <property type="component" value="Unassembled WGS sequence"/>
</dbReference>
<dbReference type="PhylomeDB" id="E2BSK8"/>
<dbReference type="SMART" id="SM00737">
    <property type="entry name" value="ML"/>
    <property type="match status" value="1"/>
</dbReference>
<dbReference type="GO" id="GO:0015918">
    <property type="term" value="P:sterol transport"/>
    <property type="evidence" value="ECO:0007669"/>
    <property type="project" value="InterPro"/>
</dbReference>
<dbReference type="InterPro" id="IPR039670">
    <property type="entry name" value="NPC2-like"/>
</dbReference>
<name>E2BSK8_HARSA</name>
<evidence type="ECO:0000256" key="1">
    <source>
        <dbReference type="ARBA" id="ARBA00004613"/>
    </source>
</evidence>
<keyword evidence="3" id="KW-0964">Secreted</keyword>
<dbReference type="OrthoDB" id="6332846at2759"/>
<dbReference type="Gene3D" id="2.60.40.770">
    <property type="match status" value="1"/>
</dbReference>
<dbReference type="SUPFAM" id="SSF81296">
    <property type="entry name" value="E set domains"/>
    <property type="match status" value="1"/>
</dbReference>
<gene>
    <name evidence="5" type="ORF">EAI_14141</name>
</gene>
<evidence type="ECO:0000256" key="2">
    <source>
        <dbReference type="ARBA" id="ARBA00006370"/>
    </source>
</evidence>
<dbReference type="FunCoup" id="E2BSK8">
    <property type="interactions" value="116"/>
</dbReference>
<dbReference type="EMBL" id="GL450240">
    <property type="protein sequence ID" value="EFN81341.1"/>
    <property type="molecule type" value="Genomic_DNA"/>
</dbReference>
<protein>
    <submittedName>
        <fullName evidence="5">Protein NPC2-like protein</fullName>
    </submittedName>
</protein>
<dbReference type="InterPro" id="IPR014756">
    <property type="entry name" value="Ig_E-set"/>
</dbReference>
<evidence type="ECO:0000313" key="5">
    <source>
        <dbReference type="EMBL" id="EFN81341.1"/>
    </source>
</evidence>
<dbReference type="OMA" id="VIHYALM"/>
<dbReference type="PANTHER" id="PTHR11306:SF68">
    <property type="entry name" value="NPC INTRACELLULAR CHOLESTEROL TRANSPORTER 2"/>
    <property type="match status" value="1"/>
</dbReference>
<proteinExistence type="inferred from homology"/>
<accession>E2BSK8</accession>
<dbReference type="PANTHER" id="PTHR11306">
    <property type="entry name" value="NIEMANN PICK TYPE C2 PROTEIN NPC2-RELATED"/>
    <property type="match status" value="1"/>
</dbReference>
<dbReference type="STRING" id="610380.E2BSK8"/>
<dbReference type="InterPro" id="IPR003172">
    <property type="entry name" value="ML_dom"/>
</dbReference>
<evidence type="ECO:0000313" key="6">
    <source>
        <dbReference type="Proteomes" id="UP000008237"/>
    </source>
</evidence>
<reference evidence="5 6" key="1">
    <citation type="journal article" date="2010" name="Science">
        <title>Genomic comparison of the ants Camponotus floridanus and Harpegnathos saltator.</title>
        <authorList>
            <person name="Bonasio R."/>
            <person name="Zhang G."/>
            <person name="Ye C."/>
            <person name="Mutti N.S."/>
            <person name="Fang X."/>
            <person name="Qin N."/>
            <person name="Donahue G."/>
            <person name="Yang P."/>
            <person name="Li Q."/>
            <person name="Li C."/>
            <person name="Zhang P."/>
            <person name="Huang Z."/>
            <person name="Berger S.L."/>
            <person name="Reinberg D."/>
            <person name="Wang J."/>
            <person name="Liebig J."/>
        </authorList>
    </citation>
    <scope>NUCLEOTIDE SEQUENCE [LARGE SCALE GENOMIC DNA]</scope>
    <source>
        <strain evidence="5 6">R22 G/1</strain>
    </source>
</reference>
<dbReference type="KEGG" id="hst:105186090"/>
<dbReference type="GO" id="GO:0032934">
    <property type="term" value="F:sterol binding"/>
    <property type="evidence" value="ECO:0007669"/>
    <property type="project" value="InterPro"/>
</dbReference>
<dbReference type="FunFam" id="2.60.40.770:FF:000001">
    <property type="entry name" value="NPC intracellular cholesterol transporter 2"/>
    <property type="match status" value="1"/>
</dbReference>
<dbReference type="Pfam" id="PF02221">
    <property type="entry name" value="E1_DerP2_DerF2"/>
    <property type="match status" value="1"/>
</dbReference>
<keyword evidence="6" id="KW-1185">Reference proteome</keyword>